<keyword evidence="1" id="KW-0436">Ligase</keyword>
<accession>A0ABT2S2J8</accession>
<dbReference type="PANTHER" id="PTHR36039:SF2">
    <property type="entry name" value="RNA LIGASE_CYCLIC NUCLEOTIDE PHOSPHODIESTERASE FAMILY PROTEIN"/>
    <property type="match status" value="1"/>
</dbReference>
<reference evidence="1 2" key="1">
    <citation type="journal article" date="2021" name="ISME Commun">
        <title>Automated analysis of genomic sequences facilitates high-throughput and comprehensive description of bacteria.</title>
        <authorList>
            <person name="Hitch T.C.A."/>
        </authorList>
    </citation>
    <scope>NUCLEOTIDE SEQUENCE [LARGE SCALE GENOMIC DNA]</scope>
    <source>
        <strain evidence="1 2">Sanger_02</strain>
    </source>
</reference>
<dbReference type="Pfam" id="PF13563">
    <property type="entry name" value="2_5_RNA_ligase2"/>
    <property type="match status" value="1"/>
</dbReference>
<proteinExistence type="predicted"/>
<gene>
    <name evidence="1" type="ORF">OCV65_01000</name>
</gene>
<evidence type="ECO:0000313" key="1">
    <source>
        <dbReference type="EMBL" id="MCU6698820.1"/>
    </source>
</evidence>
<name>A0ABT2S2J8_9FIRM</name>
<evidence type="ECO:0000313" key="2">
    <source>
        <dbReference type="Proteomes" id="UP001207605"/>
    </source>
</evidence>
<dbReference type="InterPro" id="IPR009097">
    <property type="entry name" value="Cyclic_Pdiesterase"/>
</dbReference>
<keyword evidence="2" id="KW-1185">Reference proteome</keyword>
<sequence>MYLISLYFDDVTNERIQSYMNQIAKRTGNDVMLAGKVPPHITLSAFETTQESEAVVVFEDLAKEFICGEIMWCSVGIFFPHTIYLLPVMNHYLFQMSEQAYQYISQIRQVKIHQRYQPFSWIPHSTIGKQLSQTELKEAFVVMQEQFGMFRGTAVGIGLAKTNPYTDICRVWYDPVTGKCIQNDKKAMQERKQWK</sequence>
<dbReference type="Proteomes" id="UP001207605">
    <property type="component" value="Unassembled WGS sequence"/>
</dbReference>
<organism evidence="1 2">
    <name type="scientific">Dorea ammoniilytica</name>
    <dbReference type="NCBI Taxonomy" id="2981788"/>
    <lineage>
        <taxon>Bacteria</taxon>
        <taxon>Bacillati</taxon>
        <taxon>Bacillota</taxon>
        <taxon>Clostridia</taxon>
        <taxon>Lachnospirales</taxon>
        <taxon>Lachnospiraceae</taxon>
        <taxon>Dorea</taxon>
    </lineage>
</organism>
<dbReference type="GO" id="GO:0016874">
    <property type="term" value="F:ligase activity"/>
    <property type="evidence" value="ECO:0007669"/>
    <property type="project" value="UniProtKB-KW"/>
</dbReference>
<dbReference type="RefSeq" id="WP_262580610.1">
    <property type="nucleotide sequence ID" value="NZ_JAOQJV010000001.1"/>
</dbReference>
<dbReference type="SUPFAM" id="SSF55144">
    <property type="entry name" value="LigT-like"/>
    <property type="match status" value="1"/>
</dbReference>
<dbReference type="PANTHER" id="PTHR36039">
    <property type="match status" value="1"/>
</dbReference>
<protein>
    <submittedName>
        <fullName evidence="1">2'-5' RNA ligase family protein</fullName>
    </submittedName>
</protein>
<dbReference type="Gene3D" id="3.90.1140.10">
    <property type="entry name" value="Cyclic phosphodiesterase"/>
    <property type="match status" value="1"/>
</dbReference>
<comment type="caution">
    <text evidence="1">The sequence shown here is derived from an EMBL/GenBank/DDBJ whole genome shotgun (WGS) entry which is preliminary data.</text>
</comment>
<dbReference type="EMBL" id="JAOQJV010000001">
    <property type="protein sequence ID" value="MCU6698820.1"/>
    <property type="molecule type" value="Genomic_DNA"/>
</dbReference>